<sequence length="211" mass="24185">MENKEQYKAFVLFAKTKEGQQFLSQFMQKGQKIEYGGKTIYEASSDGYFHSKGTNLVYANREDKNNTGSYTYGENNGKGLNILVALSHKPFGKSESFIFNTVEHIAHESFFHVLNQAKDWDDDGYSNNSQYPKEYKKYDELFGSQHSDHKFISDQFLKDPATSDVNKVYNILNQVSKQLNLKLGATQIKSQIWEFSGSGIKLDKNGKEIKR</sequence>
<name>A0A077EMN3_9FLAO</name>
<dbReference type="Proteomes" id="UP000028933">
    <property type="component" value="Chromosome"/>
</dbReference>
<evidence type="ECO:0000313" key="2">
    <source>
        <dbReference type="Proteomes" id="UP000028933"/>
    </source>
</evidence>
<accession>A0A077EMN3</accession>
<gene>
    <name evidence="1" type="ORF">BD94_3040</name>
</gene>
<protein>
    <submittedName>
        <fullName evidence="1">Uncharacterized protein</fullName>
    </submittedName>
</protein>
<dbReference type="HOGENOM" id="CLU_1303314_0_0_10"/>
<organism evidence="1 2">
    <name type="scientific">Elizabethkingia anophelis NUHP1</name>
    <dbReference type="NCBI Taxonomy" id="1338011"/>
    <lineage>
        <taxon>Bacteria</taxon>
        <taxon>Pseudomonadati</taxon>
        <taxon>Bacteroidota</taxon>
        <taxon>Flavobacteriia</taxon>
        <taxon>Flavobacteriales</taxon>
        <taxon>Weeksellaceae</taxon>
        <taxon>Elizabethkingia</taxon>
    </lineage>
</organism>
<dbReference type="EMBL" id="CP007547">
    <property type="protein sequence ID" value="AIL46815.1"/>
    <property type="molecule type" value="Genomic_DNA"/>
</dbReference>
<dbReference type="KEGG" id="eao:BD94_3040"/>
<proteinExistence type="predicted"/>
<reference evidence="1" key="2">
    <citation type="journal article" date="2015" name="Genome Biol. Evol.">
        <title>Complete Genome Sequence and Transcriptomic Analysis of the Novel Pathogen Elizabethkingia anophelis in Response to Oxidative Stress.</title>
        <authorList>
            <person name="Li Y."/>
            <person name="Liu Y."/>
            <person name="Chew S.C."/>
            <person name="Tay M."/>
            <person name="Salido M.M."/>
            <person name="Teo J."/>
            <person name="Lauro F.M."/>
            <person name="Givskov M."/>
            <person name="Yang L."/>
        </authorList>
    </citation>
    <scope>NUCLEOTIDE SEQUENCE</scope>
    <source>
        <strain evidence="1">NUHP1</strain>
    </source>
</reference>
<evidence type="ECO:0000313" key="1">
    <source>
        <dbReference type="EMBL" id="AIL46815.1"/>
    </source>
</evidence>
<dbReference type="RefSeq" id="WP_024566182.1">
    <property type="nucleotide sequence ID" value="NZ_CP007547.1"/>
</dbReference>
<dbReference type="AlphaFoldDB" id="A0A077EMN3"/>
<reference evidence="1" key="1">
    <citation type="journal article" date="2013" name="Lancet">
        <title>First case of E anophelis outbreak in an intensive-care unit.</title>
        <authorList>
            <person name="Teo J."/>
            <person name="Tan S.Y."/>
            <person name="Tay M."/>
            <person name="Ding Y."/>
            <person name="Kjelleberg S."/>
            <person name="Givskov M."/>
            <person name="Lin R.T."/>
            <person name="Yang L."/>
        </authorList>
    </citation>
    <scope>NUCLEOTIDE SEQUENCE [LARGE SCALE GENOMIC DNA]</scope>
    <source>
        <strain evidence="1">NUHP1</strain>
    </source>
</reference>